<organism evidence="1 2">
    <name type="scientific">Portunus trituberculatus</name>
    <name type="common">Swimming crab</name>
    <name type="synonym">Neptunus trituberculatus</name>
    <dbReference type="NCBI Taxonomy" id="210409"/>
    <lineage>
        <taxon>Eukaryota</taxon>
        <taxon>Metazoa</taxon>
        <taxon>Ecdysozoa</taxon>
        <taxon>Arthropoda</taxon>
        <taxon>Crustacea</taxon>
        <taxon>Multicrustacea</taxon>
        <taxon>Malacostraca</taxon>
        <taxon>Eumalacostraca</taxon>
        <taxon>Eucarida</taxon>
        <taxon>Decapoda</taxon>
        <taxon>Pleocyemata</taxon>
        <taxon>Brachyura</taxon>
        <taxon>Eubrachyura</taxon>
        <taxon>Portunoidea</taxon>
        <taxon>Portunidae</taxon>
        <taxon>Portuninae</taxon>
        <taxon>Portunus</taxon>
    </lineage>
</organism>
<reference evidence="1 2" key="1">
    <citation type="submission" date="2019-05" db="EMBL/GenBank/DDBJ databases">
        <title>Another draft genome of Portunus trituberculatus and its Hox gene families provides insights of decapod evolution.</title>
        <authorList>
            <person name="Jeong J.-H."/>
            <person name="Song I."/>
            <person name="Kim S."/>
            <person name="Choi T."/>
            <person name="Kim D."/>
            <person name="Ryu S."/>
            <person name="Kim W."/>
        </authorList>
    </citation>
    <scope>NUCLEOTIDE SEQUENCE [LARGE SCALE GENOMIC DNA]</scope>
    <source>
        <tissue evidence="1">Muscle</tissue>
    </source>
</reference>
<proteinExistence type="predicted"/>
<keyword evidence="2" id="KW-1185">Reference proteome</keyword>
<evidence type="ECO:0000313" key="1">
    <source>
        <dbReference type="EMBL" id="MPC52109.1"/>
    </source>
</evidence>
<dbReference type="AlphaFoldDB" id="A0A5B7G3I9"/>
<accession>A0A5B7G3I9</accession>
<evidence type="ECO:0000313" key="2">
    <source>
        <dbReference type="Proteomes" id="UP000324222"/>
    </source>
</evidence>
<dbReference type="Proteomes" id="UP000324222">
    <property type="component" value="Unassembled WGS sequence"/>
</dbReference>
<name>A0A5B7G3I9_PORTR</name>
<gene>
    <name evidence="1" type="ORF">E2C01_045970</name>
</gene>
<protein>
    <submittedName>
        <fullName evidence="1">Uncharacterized protein</fullName>
    </submittedName>
</protein>
<dbReference type="EMBL" id="VSRR010010626">
    <property type="protein sequence ID" value="MPC52109.1"/>
    <property type="molecule type" value="Genomic_DNA"/>
</dbReference>
<sequence length="83" mass="9301">MAETFLIPPARPASRPANTTALQFQMDDGDPPVRLGWGEFKPLVRHSGIKKGHMCLKIPLIFPLNATFDLLPLRIHRTANSRL</sequence>
<comment type="caution">
    <text evidence="1">The sequence shown here is derived from an EMBL/GenBank/DDBJ whole genome shotgun (WGS) entry which is preliminary data.</text>
</comment>